<dbReference type="Proteomes" id="UP001165405">
    <property type="component" value="Unassembled WGS sequence"/>
</dbReference>
<keyword evidence="2" id="KW-0812">Transmembrane</keyword>
<dbReference type="AlphaFoldDB" id="A0AA41U7Q6"/>
<gene>
    <name evidence="4" type="ORF">L1785_12720</name>
</gene>
<evidence type="ECO:0000256" key="1">
    <source>
        <dbReference type="SAM" id="MobiDB-lite"/>
    </source>
</evidence>
<reference evidence="4" key="1">
    <citation type="submission" date="2022-01" db="EMBL/GenBank/DDBJ databases">
        <title>Antribacter sp. nov., isolated from Guizhou of China.</title>
        <authorList>
            <person name="Chengliang C."/>
            <person name="Ya Z."/>
        </authorList>
    </citation>
    <scope>NUCLEOTIDE SEQUENCE</scope>
    <source>
        <strain evidence="4">KLBMP 9083</strain>
    </source>
</reference>
<evidence type="ECO:0000313" key="5">
    <source>
        <dbReference type="Proteomes" id="UP001165405"/>
    </source>
</evidence>
<feature type="region of interest" description="Disordered" evidence="1">
    <location>
        <begin position="1"/>
        <end position="57"/>
    </location>
</feature>
<dbReference type="InterPro" id="IPR025241">
    <property type="entry name" value="DUF4190"/>
</dbReference>
<keyword evidence="2" id="KW-0472">Membrane</keyword>
<protein>
    <submittedName>
        <fullName evidence="4">DUF4190 domain-containing protein</fullName>
    </submittedName>
</protein>
<evidence type="ECO:0000259" key="3">
    <source>
        <dbReference type="Pfam" id="PF13828"/>
    </source>
</evidence>
<evidence type="ECO:0000313" key="4">
    <source>
        <dbReference type="EMBL" id="MCF4121846.1"/>
    </source>
</evidence>
<dbReference type="EMBL" id="JAKGSG010000035">
    <property type="protein sequence ID" value="MCF4121846.1"/>
    <property type="molecule type" value="Genomic_DNA"/>
</dbReference>
<organism evidence="4 5">
    <name type="scientific">Antribacter soli</name>
    <dbReference type="NCBI Taxonomy" id="2910976"/>
    <lineage>
        <taxon>Bacteria</taxon>
        <taxon>Bacillati</taxon>
        <taxon>Actinomycetota</taxon>
        <taxon>Actinomycetes</taxon>
        <taxon>Micrococcales</taxon>
        <taxon>Promicromonosporaceae</taxon>
        <taxon>Antribacter</taxon>
    </lineage>
</organism>
<feature type="transmembrane region" description="Helical" evidence="2">
    <location>
        <begin position="69"/>
        <end position="95"/>
    </location>
</feature>
<dbReference type="Pfam" id="PF13828">
    <property type="entry name" value="DUF4190"/>
    <property type="match status" value="1"/>
</dbReference>
<feature type="compositionally biased region" description="Pro residues" evidence="1">
    <location>
        <begin position="14"/>
        <end position="24"/>
    </location>
</feature>
<comment type="caution">
    <text evidence="4">The sequence shown here is derived from an EMBL/GenBank/DDBJ whole genome shotgun (WGS) entry which is preliminary data.</text>
</comment>
<feature type="domain" description="DUF4190" evidence="3">
    <location>
        <begin position="67"/>
        <end position="128"/>
    </location>
</feature>
<dbReference type="RefSeq" id="WP_236089647.1">
    <property type="nucleotide sequence ID" value="NZ_JAKGSG010000035.1"/>
</dbReference>
<feature type="transmembrane region" description="Helical" evidence="2">
    <location>
        <begin position="116"/>
        <end position="144"/>
    </location>
</feature>
<name>A0AA41U7Q6_9MICO</name>
<sequence length="153" mass="15854">MTQPDAGWTQPAPEQRPAPAPAGPVVPQQPYGGPAQPEQQYAQPYPGGYQPAPYGYAPRPPMPKNDLGVLSLVFGLLGLLMFGLVGGIPAVIVGLKAKEAVRQGLADNEGMATAGIVTGWIGIAWSGLAILGMLAWFVFFAAVVGTAGYSSTY</sequence>
<proteinExistence type="predicted"/>
<feature type="compositionally biased region" description="Low complexity" evidence="1">
    <location>
        <begin position="25"/>
        <end position="57"/>
    </location>
</feature>
<evidence type="ECO:0000256" key="2">
    <source>
        <dbReference type="SAM" id="Phobius"/>
    </source>
</evidence>
<keyword evidence="5" id="KW-1185">Reference proteome</keyword>
<keyword evidence="2" id="KW-1133">Transmembrane helix</keyword>
<accession>A0AA41U7Q6</accession>